<evidence type="ECO:0000313" key="2">
    <source>
        <dbReference type="EMBL" id="MCR6674563.1"/>
    </source>
</evidence>
<feature type="domain" description="Glycosyltransferase 2-like" evidence="1">
    <location>
        <begin position="104"/>
        <end position="223"/>
    </location>
</feature>
<dbReference type="PANTHER" id="PTHR22916:SF3">
    <property type="entry name" value="UDP-GLCNAC:BETAGAL BETA-1,3-N-ACETYLGLUCOSAMINYLTRANSFERASE-LIKE PROTEIN 1"/>
    <property type="match status" value="1"/>
</dbReference>
<proteinExistence type="predicted"/>
<dbReference type="InterPro" id="IPR029044">
    <property type="entry name" value="Nucleotide-diphossugar_trans"/>
</dbReference>
<dbReference type="EMBL" id="JANPXH010000002">
    <property type="protein sequence ID" value="MCR6674563.1"/>
    <property type="molecule type" value="Genomic_DNA"/>
</dbReference>
<dbReference type="CDD" id="cd00761">
    <property type="entry name" value="Glyco_tranf_GTA_type"/>
    <property type="match status" value="1"/>
</dbReference>
<reference evidence="2" key="1">
    <citation type="submission" date="2022-07" db="EMBL/GenBank/DDBJ databases">
        <title>Diversity of ethanolamine utilization by human commensal Escherichia coli.</title>
        <authorList>
            <person name="Jubelin G."/>
        </authorList>
    </citation>
    <scope>NUCLEOTIDE SEQUENCE</scope>
    <source>
        <strain evidence="2">S1</strain>
    </source>
</reference>
<dbReference type="InterPro" id="IPR001173">
    <property type="entry name" value="Glyco_trans_2-like"/>
</dbReference>
<dbReference type="Proteomes" id="UP001206878">
    <property type="component" value="Unassembled WGS sequence"/>
</dbReference>
<name>A0AAW5MMR5_9ESCH</name>
<comment type="caution">
    <text evidence="2">The sequence shown here is derived from an EMBL/GenBank/DDBJ whole genome shotgun (WGS) entry which is preliminary data.</text>
</comment>
<evidence type="ECO:0000259" key="1">
    <source>
        <dbReference type="Pfam" id="PF00535"/>
    </source>
</evidence>
<accession>A0AAW5MMR5</accession>
<dbReference type="Pfam" id="PF00535">
    <property type="entry name" value="Glycos_transf_2"/>
    <property type="match status" value="1"/>
</dbReference>
<dbReference type="SUPFAM" id="SSF53448">
    <property type="entry name" value="Nucleotide-diphospho-sugar transferases"/>
    <property type="match status" value="1"/>
</dbReference>
<dbReference type="PANTHER" id="PTHR22916">
    <property type="entry name" value="GLYCOSYLTRANSFERASE"/>
    <property type="match status" value="1"/>
</dbReference>
<sequence>MTENIVRFFEQTSLREYIKKTWFYNENCFVVDFEYKNVKFALDFTANQTSLNVDFVLRTDTIKGIERKERISSCVILIEALPCALYKIMSVINTIDSNIKFDISVIIPVHNREKLIVECIKSINSQTLDKNRFEVIFIDDGSTDKSISAIEYFIAPDINWRVIRREIPSGNASAPRNEGIKAAKGRYVFFLDSDDAIHPELLYDGLHIADKNNSDIVYFKQASSTGRGIPVRAFRKSANKADIIKNHLFRSLKIFKFFKRELLLDNGILFNPSIPVYEDMIFSCHALTASNVVSVLSDKDYYILNGHDQPHLSKVKFPVENRVFVLQSGLNYILLSKKETNEKIKMFNAWMIICSEHLAAIIRNKNLSNDVKEYFFSLMHKSLAAHPDLTNIELVYKQFKNLTQYLLEGNYEGFKHDALELNKINKKQEKN</sequence>
<evidence type="ECO:0000313" key="3">
    <source>
        <dbReference type="Proteomes" id="UP001206878"/>
    </source>
</evidence>
<dbReference type="AlphaFoldDB" id="A0AAW5MMR5"/>
<dbReference type="Gene3D" id="3.90.550.10">
    <property type="entry name" value="Spore Coat Polysaccharide Biosynthesis Protein SpsA, Chain A"/>
    <property type="match status" value="1"/>
</dbReference>
<protein>
    <submittedName>
        <fullName evidence="2">Glycosyltransferase</fullName>
    </submittedName>
</protein>
<gene>
    <name evidence="2" type="ORF">NVV43_02920</name>
</gene>
<dbReference type="GO" id="GO:0016758">
    <property type="term" value="F:hexosyltransferase activity"/>
    <property type="evidence" value="ECO:0007669"/>
    <property type="project" value="UniProtKB-ARBA"/>
</dbReference>
<organism evidence="2 3">
    <name type="scientific">Escherichia marmotae</name>
    <dbReference type="NCBI Taxonomy" id="1499973"/>
    <lineage>
        <taxon>Bacteria</taxon>
        <taxon>Pseudomonadati</taxon>
        <taxon>Pseudomonadota</taxon>
        <taxon>Gammaproteobacteria</taxon>
        <taxon>Enterobacterales</taxon>
        <taxon>Enterobacteriaceae</taxon>
        <taxon>Escherichia</taxon>
    </lineage>
</organism>